<dbReference type="SUPFAM" id="SSF51445">
    <property type="entry name" value="(Trans)glycosidases"/>
    <property type="match status" value="1"/>
</dbReference>
<evidence type="ECO:0000256" key="2">
    <source>
        <dbReference type="ARBA" id="ARBA00023295"/>
    </source>
</evidence>
<sequence>MNYKKLSIIIFIVGIIILTGTVIFVKYYNKKLEIDITQGKKPVTNPLKGWAVWGENTSYKQDVTLAYVSINWSDLEKEKGVYDFETIEENFNFEYWKSKNVRFVIRFVCDYPEDEEGNMSIPQWLYDEINGDGQNYNNNYGIGFAPNYSNEIFIAEHKRAIKALADRYNDDPYIAYIQLGSVGHWGEWHVNYGKGIYMLPKANILDQYVQPYIDYFTNKMLSVRRPTVIAGENHFGLFNDVFGDQDETDIWLGWIADGYTSSQTEEEIPGMPKFWENAVSGGEISSNNPLEYYMGENFEETYQQLLACHTTYLGPKAPYLFEKDSEYQDNLDQMTSSMGYCFTINKVVIENLNKKKDLNVTISWENIGVAPIYQNWPICLSIVGMDGKEYAKETIESNMTKWVSGTYDVSYTMKNTSELSKGDYKLLVSISDPITKEPGIALALDDKESDLVYNIGQFSK</sequence>
<dbReference type="OrthoDB" id="9761426at2"/>
<evidence type="ECO:0000259" key="4">
    <source>
        <dbReference type="Pfam" id="PF02449"/>
    </source>
</evidence>
<dbReference type="InterPro" id="IPR013529">
    <property type="entry name" value="Glyco_hydro_42_N"/>
</dbReference>
<evidence type="ECO:0000313" key="7">
    <source>
        <dbReference type="EMBL" id="RDY30340.1"/>
    </source>
</evidence>
<reference evidence="6 9" key="2">
    <citation type="submission" date="2018-05" db="EMBL/GenBank/DDBJ databases">
        <title>Genomic Encyclopedia of Type Strains, Phase IV (KMG-IV): sequencing the most valuable type-strain genomes for metagenomic binning, comparative biology and taxonomic classification.</title>
        <authorList>
            <person name="Goeker M."/>
        </authorList>
    </citation>
    <scope>NUCLEOTIDE SEQUENCE [LARGE SCALE GENOMIC DNA]</scope>
    <source>
        <strain evidence="6 9">DSM 28816</strain>
    </source>
</reference>
<dbReference type="Proteomes" id="UP000247523">
    <property type="component" value="Unassembled WGS sequence"/>
</dbReference>
<keyword evidence="3" id="KW-0812">Transmembrane</keyword>
<gene>
    <name evidence="6" type="ORF">C8E03_101817</name>
    <name evidence="7" type="ORF">CG710_015160</name>
</gene>
<feature type="domain" description="DUF4832" evidence="5">
    <location>
        <begin position="236"/>
        <end position="436"/>
    </location>
</feature>
<dbReference type="Proteomes" id="UP000216411">
    <property type="component" value="Unassembled WGS sequence"/>
</dbReference>
<protein>
    <submittedName>
        <fullName evidence="6">Beta-galactosidase-like protein</fullName>
    </submittedName>
    <submittedName>
        <fullName evidence="7">DUF4832 domain-containing protein</fullName>
    </submittedName>
</protein>
<organism evidence="6 9">
    <name type="scientific">Lachnotalea glycerini</name>
    <dbReference type="NCBI Taxonomy" id="1763509"/>
    <lineage>
        <taxon>Bacteria</taxon>
        <taxon>Bacillati</taxon>
        <taxon>Bacillota</taxon>
        <taxon>Clostridia</taxon>
        <taxon>Lachnospirales</taxon>
        <taxon>Lachnospiraceae</taxon>
        <taxon>Lachnotalea</taxon>
    </lineage>
</organism>
<evidence type="ECO:0000313" key="6">
    <source>
        <dbReference type="EMBL" id="PXV96182.1"/>
    </source>
</evidence>
<evidence type="ECO:0000256" key="1">
    <source>
        <dbReference type="ARBA" id="ARBA00022801"/>
    </source>
</evidence>
<keyword evidence="8" id="KW-1185">Reference proteome</keyword>
<evidence type="ECO:0000256" key="3">
    <source>
        <dbReference type="SAM" id="Phobius"/>
    </source>
</evidence>
<dbReference type="GO" id="GO:0005975">
    <property type="term" value="P:carbohydrate metabolic process"/>
    <property type="evidence" value="ECO:0007669"/>
    <property type="project" value="InterPro"/>
</dbReference>
<feature type="transmembrane region" description="Helical" evidence="3">
    <location>
        <begin position="6"/>
        <end position="25"/>
    </location>
</feature>
<dbReference type="AlphaFoldDB" id="A0A255IAJ9"/>
<reference evidence="7 8" key="1">
    <citation type="journal article" date="2017" name="Genome Announc.">
        <title>Draft Genome Sequence of a Sporulating and Motile Strain of Lachnotalea glycerini Isolated from Water in Quebec City, Canada.</title>
        <authorList>
            <person name="Maheux A.F."/>
            <person name="Boudreau D.K."/>
            <person name="Berube E."/>
            <person name="Boissinot M."/>
            <person name="Raymond F."/>
            <person name="Brodeur S."/>
            <person name="Corbeil J."/>
            <person name="Isabel S."/>
            <person name="Omar R.F."/>
            <person name="Bergeron M.G."/>
        </authorList>
    </citation>
    <scope>NUCLEOTIDE SEQUENCE [LARGE SCALE GENOMIC DNA]</scope>
    <source>
        <strain evidence="7 8">CCRI-19302</strain>
    </source>
</reference>
<name>A0A255IAJ9_9FIRM</name>
<dbReference type="Gene3D" id="3.20.20.80">
    <property type="entry name" value="Glycosidases"/>
    <property type="match status" value="1"/>
</dbReference>
<reference evidence="7" key="3">
    <citation type="submission" date="2018-07" db="EMBL/GenBank/DDBJ databases">
        <authorList>
            <person name="Quirk P.G."/>
            <person name="Krulwich T.A."/>
        </authorList>
    </citation>
    <scope>NUCLEOTIDE SEQUENCE</scope>
    <source>
        <strain evidence="7">CCRI-19302</strain>
    </source>
</reference>
<dbReference type="Pfam" id="PF16116">
    <property type="entry name" value="DUF4832"/>
    <property type="match status" value="1"/>
</dbReference>
<dbReference type="EMBL" id="QICS01000001">
    <property type="protein sequence ID" value="PXV96182.1"/>
    <property type="molecule type" value="Genomic_DNA"/>
</dbReference>
<proteinExistence type="predicted"/>
<dbReference type="GO" id="GO:0004565">
    <property type="term" value="F:beta-galactosidase activity"/>
    <property type="evidence" value="ECO:0007669"/>
    <property type="project" value="InterPro"/>
</dbReference>
<keyword evidence="2" id="KW-0326">Glycosidase</keyword>
<keyword evidence="1" id="KW-0378">Hydrolase</keyword>
<dbReference type="RefSeq" id="WP_094377881.1">
    <property type="nucleotide sequence ID" value="NZ_NOKA02000040.1"/>
</dbReference>
<dbReference type="Pfam" id="PF02449">
    <property type="entry name" value="Glyco_hydro_42"/>
    <property type="match status" value="1"/>
</dbReference>
<accession>A0A255IAJ9</accession>
<dbReference type="GO" id="GO:0009341">
    <property type="term" value="C:beta-galactosidase complex"/>
    <property type="evidence" value="ECO:0007669"/>
    <property type="project" value="InterPro"/>
</dbReference>
<dbReference type="InterPro" id="IPR017853">
    <property type="entry name" value="GH"/>
</dbReference>
<feature type="domain" description="Glycoside hydrolase family 42 N-terminal" evidence="4">
    <location>
        <begin position="63"/>
        <end position="179"/>
    </location>
</feature>
<dbReference type="EMBL" id="NOKA02000040">
    <property type="protein sequence ID" value="RDY30340.1"/>
    <property type="molecule type" value="Genomic_DNA"/>
</dbReference>
<comment type="caution">
    <text evidence="6">The sequence shown here is derived from an EMBL/GenBank/DDBJ whole genome shotgun (WGS) entry which is preliminary data.</text>
</comment>
<evidence type="ECO:0000313" key="8">
    <source>
        <dbReference type="Proteomes" id="UP000216411"/>
    </source>
</evidence>
<keyword evidence="3" id="KW-1133">Transmembrane helix</keyword>
<evidence type="ECO:0000259" key="5">
    <source>
        <dbReference type="Pfam" id="PF16116"/>
    </source>
</evidence>
<evidence type="ECO:0000313" key="9">
    <source>
        <dbReference type="Proteomes" id="UP000247523"/>
    </source>
</evidence>
<dbReference type="InterPro" id="IPR032267">
    <property type="entry name" value="DUF4832"/>
</dbReference>
<keyword evidence="3" id="KW-0472">Membrane</keyword>